<reference evidence="1 2" key="1">
    <citation type="submission" date="2016-09" db="EMBL/GenBank/DDBJ databases">
        <authorList>
            <person name="Capua I."/>
            <person name="De Benedictis P."/>
            <person name="Joannis T."/>
            <person name="Lombin L.H."/>
            <person name="Cattoli G."/>
        </authorList>
    </citation>
    <scope>NUCLEOTIDE SEQUENCE [LARGE SCALE GENOMIC DNA]</scope>
    <source>
        <strain evidence="1 2">IMI 309357</strain>
    </source>
</reference>
<name>A0A1G4B567_9PEZI</name>
<dbReference type="InterPro" id="IPR013083">
    <property type="entry name" value="Znf_RING/FYVE/PHD"/>
</dbReference>
<dbReference type="AlphaFoldDB" id="A0A1G4B567"/>
<comment type="caution">
    <text evidence="1">The sequence shown here is derived from an EMBL/GenBank/DDBJ whole genome shotgun (WGS) entry which is preliminary data.</text>
</comment>
<dbReference type="SUPFAM" id="SSF57850">
    <property type="entry name" value="RING/U-box"/>
    <property type="match status" value="1"/>
</dbReference>
<evidence type="ECO:0000313" key="1">
    <source>
        <dbReference type="EMBL" id="OHE96588.1"/>
    </source>
</evidence>
<evidence type="ECO:0000313" key="2">
    <source>
        <dbReference type="Proteomes" id="UP000176998"/>
    </source>
</evidence>
<organism evidence="1 2">
    <name type="scientific">Colletotrichum orchidophilum</name>
    <dbReference type="NCBI Taxonomy" id="1209926"/>
    <lineage>
        <taxon>Eukaryota</taxon>
        <taxon>Fungi</taxon>
        <taxon>Dikarya</taxon>
        <taxon>Ascomycota</taxon>
        <taxon>Pezizomycotina</taxon>
        <taxon>Sordariomycetes</taxon>
        <taxon>Hypocreomycetidae</taxon>
        <taxon>Glomerellales</taxon>
        <taxon>Glomerellaceae</taxon>
        <taxon>Colletotrichum</taxon>
    </lineage>
</organism>
<dbReference type="GeneID" id="34561330"/>
<dbReference type="Gene3D" id="3.30.40.10">
    <property type="entry name" value="Zinc/RING finger domain, C3HC4 (zinc finger)"/>
    <property type="match status" value="1"/>
</dbReference>
<accession>A0A1G4B567</accession>
<keyword evidence="2" id="KW-1185">Reference proteome</keyword>
<proteinExistence type="predicted"/>
<dbReference type="Proteomes" id="UP000176998">
    <property type="component" value="Unassembled WGS sequence"/>
</dbReference>
<dbReference type="EMBL" id="MJBS01000068">
    <property type="protein sequence ID" value="OHE96588.1"/>
    <property type="molecule type" value="Genomic_DNA"/>
</dbReference>
<gene>
    <name evidence="1" type="ORF">CORC01_08186</name>
</gene>
<sequence>MVEFLIMSLNSTEKEISDADDQHIFRVSKIETACRFNKDHVANGAYCECLENDNATKEFNTNRETELHNTAAAMRRVVSQGYLFPFRGFWILPNSRRERRYFEANTQRPPNEGQLDPAFPSFNQCTTFHLTQPDLNFLDNIGNQLLRESNSVTVIPVLHSNHNVAARVREFGTQMRDTITSLGGRDQWERAYIHSTDLAVITAEHTAAEYDMRMQVCGLVSRLLGHDPGLTMERIISIGRVFREFLQVDGSAMINNLPQELKRLFSRLLLTARYALVHRMYPYGGMMLINPSQYNHTEYTLLRNHKMRLNDEFHKQGAIESVVTPLKEAEVQGLDPDDADCPICAEPVGTGNDPHAGMRIKCNANHVVGKNCWMKALRCRRQEYMEGLKCPMCGDFKLSDWGAPIHHRELWAIDVVSKTAAELGAEQSADPDI</sequence>
<protein>
    <submittedName>
        <fullName evidence="1">Uncharacterized protein</fullName>
    </submittedName>
</protein>
<dbReference type="RefSeq" id="XP_022473744.1">
    <property type="nucleotide sequence ID" value="XM_022619820.1"/>
</dbReference>
<dbReference type="OrthoDB" id="4832517at2759"/>